<proteinExistence type="predicted"/>
<name>A0A0L8GEV3_OCTBM</name>
<protein>
    <submittedName>
        <fullName evidence="1">Uncharacterized protein</fullName>
    </submittedName>
</protein>
<reference evidence="1" key="1">
    <citation type="submission" date="2015-07" db="EMBL/GenBank/DDBJ databases">
        <title>MeaNS - Measles Nucleotide Surveillance Program.</title>
        <authorList>
            <person name="Tran T."/>
            <person name="Druce J."/>
        </authorList>
    </citation>
    <scope>NUCLEOTIDE SEQUENCE</scope>
    <source>
        <strain evidence="1">UCB-OBI-ISO-001</strain>
        <tissue evidence="1">Gonad</tissue>
    </source>
</reference>
<evidence type="ECO:0000313" key="1">
    <source>
        <dbReference type="EMBL" id="KOF75547.1"/>
    </source>
</evidence>
<accession>A0A0L8GEV3</accession>
<sequence length="58" mass="6814">MHSGKNYSEVKKKKKKKALGYKIIYNFVNDLLKKTRLKCLTSMIRSLHFTVPAINQQM</sequence>
<organism evidence="1">
    <name type="scientific">Octopus bimaculoides</name>
    <name type="common">California two-spotted octopus</name>
    <dbReference type="NCBI Taxonomy" id="37653"/>
    <lineage>
        <taxon>Eukaryota</taxon>
        <taxon>Metazoa</taxon>
        <taxon>Spiralia</taxon>
        <taxon>Lophotrochozoa</taxon>
        <taxon>Mollusca</taxon>
        <taxon>Cephalopoda</taxon>
        <taxon>Coleoidea</taxon>
        <taxon>Octopodiformes</taxon>
        <taxon>Octopoda</taxon>
        <taxon>Incirrata</taxon>
        <taxon>Octopodidae</taxon>
        <taxon>Octopus</taxon>
    </lineage>
</organism>
<dbReference type="AlphaFoldDB" id="A0A0L8GEV3"/>
<dbReference type="EMBL" id="KQ422077">
    <property type="protein sequence ID" value="KOF75547.1"/>
    <property type="molecule type" value="Genomic_DNA"/>
</dbReference>
<gene>
    <name evidence="1" type="ORF">OCBIM_22034578mg</name>
</gene>